<dbReference type="PANTHER" id="PTHR23028:SF53">
    <property type="entry name" value="ACYL_TRANSF_3 DOMAIN-CONTAINING PROTEIN"/>
    <property type="match status" value="1"/>
</dbReference>
<organism evidence="3 4">
    <name type="scientific">Stigmatella aurantiaca</name>
    <dbReference type="NCBI Taxonomy" id="41"/>
    <lineage>
        <taxon>Bacteria</taxon>
        <taxon>Pseudomonadati</taxon>
        <taxon>Myxococcota</taxon>
        <taxon>Myxococcia</taxon>
        <taxon>Myxococcales</taxon>
        <taxon>Cystobacterineae</taxon>
        <taxon>Archangiaceae</taxon>
        <taxon>Stigmatella</taxon>
    </lineage>
</organism>
<name>A0A1H7L8H5_STIAU</name>
<feature type="transmembrane region" description="Helical" evidence="1">
    <location>
        <begin position="114"/>
        <end position="133"/>
    </location>
</feature>
<keyword evidence="3" id="KW-0012">Acyltransferase</keyword>
<sequence>MSASGSRDALTGLRFLAALHVVVFHFGGVWFENLPGALQAISACGYASVGLFYVLSGFVLAYNYLTPEGGVKAEPRSFWAARLARVYPVYALALVLLAPTVIQGSLEANTLPVAAAKLLLGGLSALLLVHAWLPPVALYWNPPGWSVSVEAFFYAVFPFAAPWLGRLRRGQLWGAMGGFWVLGLLPSLVYLGLQVDGGLNVLKFNPLLRLPEFLMGLVLGRLFLGESPSPRHSGALLAPAAAVLLLGAFAASASIPFELLHNALLAPAFAALVYGLARGGGALGWVLSRPLLLRLGEASYALYILQYPVWKASQALAEAVAPWVDFRAPKPLFAVYLGLLVGLSWLTYRWFEMPMRSWGRKRLQGWVARGAPQTPSASPGTP</sequence>
<feature type="transmembrane region" description="Helical" evidence="1">
    <location>
        <begin position="43"/>
        <end position="65"/>
    </location>
</feature>
<dbReference type="EMBL" id="FOAP01000003">
    <property type="protein sequence ID" value="SEK95248.1"/>
    <property type="molecule type" value="Genomic_DNA"/>
</dbReference>
<keyword evidence="1" id="KW-1133">Transmembrane helix</keyword>
<dbReference type="InterPro" id="IPR002656">
    <property type="entry name" value="Acyl_transf_3_dom"/>
</dbReference>
<keyword evidence="4" id="KW-1185">Reference proteome</keyword>
<feature type="transmembrane region" description="Helical" evidence="1">
    <location>
        <begin position="236"/>
        <end position="257"/>
    </location>
</feature>
<evidence type="ECO:0000256" key="1">
    <source>
        <dbReference type="SAM" id="Phobius"/>
    </source>
</evidence>
<dbReference type="RefSeq" id="WP_075005769.1">
    <property type="nucleotide sequence ID" value="NZ_FOAP01000003.1"/>
</dbReference>
<keyword evidence="3" id="KW-0808">Transferase</keyword>
<dbReference type="PANTHER" id="PTHR23028">
    <property type="entry name" value="ACETYLTRANSFERASE"/>
    <property type="match status" value="1"/>
</dbReference>
<dbReference type="GO" id="GO:0016020">
    <property type="term" value="C:membrane"/>
    <property type="evidence" value="ECO:0007669"/>
    <property type="project" value="TreeGrafter"/>
</dbReference>
<keyword evidence="1" id="KW-0812">Transmembrane</keyword>
<protein>
    <submittedName>
        <fullName evidence="3">Peptidoglycan/LPS O-acetylase OafA/YrhL, contains acyltransferase and SGNH-hydrolase domains</fullName>
    </submittedName>
</protein>
<feature type="transmembrane region" description="Helical" evidence="1">
    <location>
        <begin position="12"/>
        <end position="31"/>
    </location>
</feature>
<dbReference type="InterPro" id="IPR050879">
    <property type="entry name" value="Acyltransferase_3"/>
</dbReference>
<proteinExistence type="predicted"/>
<dbReference type="Proteomes" id="UP000182719">
    <property type="component" value="Unassembled WGS sequence"/>
</dbReference>
<feature type="transmembrane region" description="Helical" evidence="1">
    <location>
        <begin position="333"/>
        <end position="351"/>
    </location>
</feature>
<feature type="domain" description="Acyltransferase 3" evidence="2">
    <location>
        <begin position="9"/>
        <end position="349"/>
    </location>
</feature>
<feature type="transmembrane region" description="Helical" evidence="1">
    <location>
        <begin position="145"/>
        <end position="165"/>
    </location>
</feature>
<reference evidence="4" key="1">
    <citation type="submission" date="2016-10" db="EMBL/GenBank/DDBJ databases">
        <authorList>
            <person name="Varghese N."/>
            <person name="Submissions S."/>
        </authorList>
    </citation>
    <scope>NUCLEOTIDE SEQUENCE [LARGE SCALE GENOMIC DNA]</scope>
    <source>
        <strain evidence="4">DSM 17044</strain>
    </source>
</reference>
<feature type="transmembrane region" description="Helical" evidence="1">
    <location>
        <begin position="85"/>
        <end position="102"/>
    </location>
</feature>
<keyword evidence="3" id="KW-0378">Hydrolase</keyword>
<dbReference type="AlphaFoldDB" id="A0A1H7L8H5"/>
<dbReference type="Pfam" id="PF01757">
    <property type="entry name" value="Acyl_transf_3"/>
    <property type="match status" value="1"/>
</dbReference>
<accession>A0A1H7L8H5</accession>
<dbReference type="GO" id="GO:0009103">
    <property type="term" value="P:lipopolysaccharide biosynthetic process"/>
    <property type="evidence" value="ECO:0007669"/>
    <property type="project" value="TreeGrafter"/>
</dbReference>
<evidence type="ECO:0000259" key="2">
    <source>
        <dbReference type="Pfam" id="PF01757"/>
    </source>
</evidence>
<dbReference type="GO" id="GO:0016787">
    <property type="term" value="F:hydrolase activity"/>
    <property type="evidence" value="ECO:0007669"/>
    <property type="project" value="UniProtKB-KW"/>
</dbReference>
<feature type="transmembrane region" description="Helical" evidence="1">
    <location>
        <begin position="207"/>
        <end position="224"/>
    </location>
</feature>
<dbReference type="GO" id="GO:0016747">
    <property type="term" value="F:acyltransferase activity, transferring groups other than amino-acyl groups"/>
    <property type="evidence" value="ECO:0007669"/>
    <property type="project" value="InterPro"/>
</dbReference>
<feature type="transmembrane region" description="Helical" evidence="1">
    <location>
        <begin position="263"/>
        <end position="288"/>
    </location>
</feature>
<evidence type="ECO:0000313" key="3">
    <source>
        <dbReference type="EMBL" id="SEK95248.1"/>
    </source>
</evidence>
<gene>
    <name evidence="3" type="ORF">SAMN05444354_103155</name>
</gene>
<dbReference type="OrthoDB" id="505919at2"/>
<evidence type="ECO:0000313" key="4">
    <source>
        <dbReference type="Proteomes" id="UP000182719"/>
    </source>
</evidence>
<keyword evidence="1" id="KW-0472">Membrane</keyword>
<feature type="transmembrane region" description="Helical" evidence="1">
    <location>
        <begin position="172"/>
        <end position="195"/>
    </location>
</feature>